<dbReference type="Ensembl" id="ENSOMET00000031245.1">
    <property type="protein sequence ID" value="ENSOMEP00000021554.1"/>
    <property type="gene ID" value="ENSOMEG00000023464.1"/>
</dbReference>
<dbReference type="PaxDb" id="30732-ENSOMEP00000021554"/>
<evidence type="ECO:0000256" key="5">
    <source>
        <dbReference type="ARBA" id="ARBA00023212"/>
    </source>
</evidence>
<accession>A0A3B3CWM7</accession>
<comment type="subcellular location">
    <subcellularLocation>
        <location evidence="1">Cytoplasm</location>
        <location evidence="1">Cytoskeleton</location>
        <location evidence="1">Microtubule organizing center</location>
        <location evidence="1">Centrosome</location>
    </subcellularLocation>
</comment>
<evidence type="ECO:0000256" key="2">
    <source>
        <dbReference type="ARBA" id="ARBA00022490"/>
    </source>
</evidence>
<feature type="region of interest" description="Disordered" evidence="7">
    <location>
        <begin position="591"/>
        <end position="633"/>
    </location>
</feature>
<evidence type="ECO:0000256" key="6">
    <source>
        <dbReference type="SAM" id="Coils"/>
    </source>
</evidence>
<feature type="region of interest" description="Disordered" evidence="7">
    <location>
        <begin position="462"/>
        <end position="486"/>
    </location>
</feature>
<feature type="coiled-coil region" evidence="6">
    <location>
        <begin position="523"/>
        <end position="571"/>
    </location>
</feature>
<proteinExistence type="predicted"/>
<feature type="compositionally biased region" description="Polar residues" evidence="7">
    <location>
        <begin position="10"/>
        <end position="19"/>
    </location>
</feature>
<feature type="region of interest" description="Disordered" evidence="7">
    <location>
        <begin position="75"/>
        <end position="118"/>
    </location>
</feature>
<feature type="compositionally biased region" description="Basic and acidic residues" evidence="7">
    <location>
        <begin position="462"/>
        <end position="474"/>
    </location>
</feature>
<protein>
    <recommendedName>
        <fullName evidence="8">Pericentrin/AKAP-450 centrosomal targeting domain-containing protein</fullName>
    </recommendedName>
</protein>
<feature type="domain" description="Pericentrin/AKAP-450 centrosomal targeting" evidence="8">
    <location>
        <begin position="801"/>
        <end position="882"/>
    </location>
</feature>
<organism evidence="9 10">
    <name type="scientific">Oryzias melastigma</name>
    <name type="common">Marine medaka</name>
    <dbReference type="NCBI Taxonomy" id="30732"/>
    <lineage>
        <taxon>Eukaryota</taxon>
        <taxon>Metazoa</taxon>
        <taxon>Chordata</taxon>
        <taxon>Craniata</taxon>
        <taxon>Vertebrata</taxon>
        <taxon>Euteleostomi</taxon>
        <taxon>Actinopterygii</taxon>
        <taxon>Neopterygii</taxon>
        <taxon>Teleostei</taxon>
        <taxon>Neoteleostei</taxon>
        <taxon>Acanthomorphata</taxon>
        <taxon>Ovalentaria</taxon>
        <taxon>Atherinomorphae</taxon>
        <taxon>Beloniformes</taxon>
        <taxon>Adrianichthyidae</taxon>
        <taxon>Oryziinae</taxon>
        <taxon>Oryzias</taxon>
    </lineage>
</organism>
<feature type="compositionally biased region" description="Low complexity" evidence="7">
    <location>
        <begin position="911"/>
        <end position="928"/>
    </location>
</feature>
<dbReference type="PANTHER" id="PTHR44981:SF1">
    <property type="entry name" value="A-KINASE ANCHOR PROTEIN 9"/>
    <property type="match status" value="1"/>
</dbReference>
<sequence>QGGSGETAAPISSFTQTEAPLTPEFRADSASAAKEEVEEVIAQFQEKIEQMQELHAAEILDMEARHIAESESLRRDLQALEDESKALKDRRPSRNHSHSEMQDGVGGVVHADSSSDYSQRTGYELLQQEFRTTPEGAQREAEDPLPDRIKSLIREVHQEGMQVLSLSELPLSEGEPGRHAAAPGWLKERDGLLATLESLKALIAQMQTQVQEPAVLLSPPSLQTFGLNLPQVFVRERSVLKNAGFNQLGLLDTNDAVVHLNQLELRLAEQDAQHRDAMASLLTAERASLLSEIQQLQSRLHQEEGGGDGGEGGERPRAEELKAELCQTKLELEAELKVQQKHLKELEGLRAALSLKDGEVEELNEQLMEERKRSRDLQWAVEKEKCRTERDEENKREEVEDLQLSLEELRSRVLQLTRSLEEQQQTSSALQQQAEQEHLRLRRQLQEVQVQLDTERAKAEELTSALERERERRALTSSNSGPPDEERVVHLLSQVEAHRLKVLQKEEELTLANQKSQHSQEAQREAAVQLQRLEAELTEVQEHLRTERDRRRTLEEQKEKLEERLHLFEGGAQHRESTDRTQDWVLRQRTENAPSGTETSPQAEASPSDHPGGPSGPGHVSGPGQAGGLHHGPWRTVDKIVGKLQLVSSKIHNLSVRNTAVWEAEPISCWCFCQNLSLLAGGTSSSSNALTERLLRQNAELTGFVSRLTEEKNDLRNHSLRLEEELRRYRQAGFGSGYSVRAEPMGSMLSQEREAWSQEKIRLEKALLLAQSQISRLRGEIRSNARSSDPALSHLQRMYGRYLRAESFRKALIYQKKYLLLLLGGFQECEEATLFLLTRMGGRPSLSTLDPLTQRRRGLTRFRSAVRVAIALSRMRFLVKRWHRAAGMSSAPSSKNGAGADAPQRGGGEGLSSSRGRSGSPRSGGSSSHHSYDPDRALSDYISRLEALQRRLGSSSSYAQTHHGLRR</sequence>
<dbReference type="Pfam" id="PF10495">
    <property type="entry name" value="PACT_coil_coil"/>
    <property type="match status" value="1"/>
</dbReference>
<dbReference type="Proteomes" id="UP000261560">
    <property type="component" value="Unplaced"/>
</dbReference>
<keyword evidence="3" id="KW-0597">Phosphoprotein</keyword>
<evidence type="ECO:0000256" key="4">
    <source>
        <dbReference type="ARBA" id="ARBA00023054"/>
    </source>
</evidence>
<name>A0A3B3CWM7_ORYME</name>
<keyword evidence="10" id="KW-1185">Reference proteome</keyword>
<feature type="compositionally biased region" description="Basic and acidic residues" evidence="7">
    <location>
        <begin position="75"/>
        <end position="101"/>
    </location>
</feature>
<evidence type="ECO:0000313" key="10">
    <source>
        <dbReference type="Proteomes" id="UP000261560"/>
    </source>
</evidence>
<reference evidence="9" key="1">
    <citation type="submission" date="2025-08" db="UniProtKB">
        <authorList>
            <consortium name="Ensembl"/>
        </authorList>
    </citation>
    <scope>IDENTIFICATION</scope>
</reference>
<feature type="region of interest" description="Disordered" evidence="7">
    <location>
        <begin position="888"/>
        <end position="936"/>
    </location>
</feature>
<feature type="compositionally biased region" description="Gly residues" evidence="7">
    <location>
        <begin position="613"/>
        <end position="630"/>
    </location>
</feature>
<dbReference type="GeneTree" id="ENSGT00730000110871"/>
<feature type="compositionally biased region" description="Polar residues" evidence="7">
    <location>
        <begin position="591"/>
        <end position="605"/>
    </location>
</feature>
<dbReference type="GO" id="GO:0005813">
    <property type="term" value="C:centrosome"/>
    <property type="evidence" value="ECO:0007669"/>
    <property type="project" value="UniProtKB-SubCell"/>
</dbReference>
<evidence type="ECO:0000256" key="7">
    <source>
        <dbReference type="SAM" id="MobiDB-lite"/>
    </source>
</evidence>
<dbReference type="PANTHER" id="PTHR44981">
    <property type="entry name" value="PERICENTRIN-LIKE PROTEIN, ISOFORM F"/>
    <property type="match status" value="1"/>
</dbReference>
<feature type="region of interest" description="Disordered" evidence="7">
    <location>
        <begin position="297"/>
        <end position="317"/>
    </location>
</feature>
<keyword evidence="5" id="KW-0206">Cytoskeleton</keyword>
<keyword evidence="4 6" id="KW-0175">Coiled coil</keyword>
<feature type="region of interest" description="Disordered" evidence="7">
    <location>
        <begin position="1"/>
        <end position="34"/>
    </location>
</feature>
<evidence type="ECO:0000259" key="8">
    <source>
        <dbReference type="Pfam" id="PF10495"/>
    </source>
</evidence>
<dbReference type="OMA" id="QMKAKTH"/>
<dbReference type="InterPro" id="IPR019528">
    <property type="entry name" value="PACT_domain"/>
</dbReference>
<evidence type="ECO:0000256" key="1">
    <source>
        <dbReference type="ARBA" id="ARBA00004300"/>
    </source>
</evidence>
<evidence type="ECO:0000256" key="3">
    <source>
        <dbReference type="ARBA" id="ARBA00022553"/>
    </source>
</evidence>
<evidence type="ECO:0000313" key="9">
    <source>
        <dbReference type="Ensembl" id="ENSOMEP00000021554.1"/>
    </source>
</evidence>
<dbReference type="GO" id="GO:0060090">
    <property type="term" value="F:molecular adaptor activity"/>
    <property type="evidence" value="ECO:0007669"/>
    <property type="project" value="InterPro"/>
</dbReference>
<feature type="coiled-coil region" evidence="6">
    <location>
        <begin position="705"/>
        <end position="732"/>
    </location>
</feature>
<dbReference type="GO" id="GO:0005737">
    <property type="term" value="C:cytoplasm"/>
    <property type="evidence" value="ECO:0007669"/>
    <property type="project" value="UniProtKB-ARBA"/>
</dbReference>
<dbReference type="InterPro" id="IPR028745">
    <property type="entry name" value="AKAP9/Pericentrin"/>
</dbReference>
<dbReference type="GO" id="GO:0007165">
    <property type="term" value="P:signal transduction"/>
    <property type="evidence" value="ECO:0007669"/>
    <property type="project" value="InterPro"/>
</dbReference>
<reference evidence="9" key="2">
    <citation type="submission" date="2025-09" db="UniProtKB">
        <authorList>
            <consortium name="Ensembl"/>
        </authorList>
    </citation>
    <scope>IDENTIFICATION</scope>
</reference>
<keyword evidence="2" id="KW-0963">Cytoplasm</keyword>
<dbReference type="AlphaFoldDB" id="A0A3B3CWM7"/>
<dbReference type="STRING" id="30732.ENSOMEP00000021554"/>